<proteinExistence type="predicted"/>
<evidence type="ECO:0008006" key="3">
    <source>
        <dbReference type="Google" id="ProtNLM"/>
    </source>
</evidence>
<gene>
    <name evidence="1" type="ORF">OF897_06150</name>
</gene>
<evidence type="ECO:0000313" key="1">
    <source>
        <dbReference type="EMBL" id="MCX8523498.1"/>
    </source>
</evidence>
<organism evidence="1 2">
    <name type="scientific">Chryseobacterium formosus</name>
    <dbReference type="NCBI Taxonomy" id="1537363"/>
    <lineage>
        <taxon>Bacteria</taxon>
        <taxon>Pseudomonadati</taxon>
        <taxon>Bacteroidota</taxon>
        <taxon>Flavobacteriia</taxon>
        <taxon>Flavobacteriales</taxon>
        <taxon>Weeksellaceae</taxon>
        <taxon>Chryseobacterium group</taxon>
        <taxon>Chryseobacterium</taxon>
    </lineage>
</organism>
<dbReference type="Proteomes" id="UP001073122">
    <property type="component" value="Unassembled WGS sequence"/>
</dbReference>
<dbReference type="RefSeq" id="WP_267264810.1">
    <property type="nucleotide sequence ID" value="NZ_JAOVZW010000007.1"/>
</dbReference>
<dbReference type="EMBL" id="JAOVZW010000007">
    <property type="protein sequence ID" value="MCX8523498.1"/>
    <property type="molecule type" value="Genomic_DNA"/>
</dbReference>
<name>A0ABT3XQ79_9FLAO</name>
<comment type="caution">
    <text evidence="1">The sequence shown here is derived from an EMBL/GenBank/DDBJ whole genome shotgun (WGS) entry which is preliminary data.</text>
</comment>
<evidence type="ECO:0000313" key="2">
    <source>
        <dbReference type="Proteomes" id="UP001073122"/>
    </source>
</evidence>
<keyword evidence="2" id="KW-1185">Reference proteome</keyword>
<reference evidence="1" key="1">
    <citation type="submission" date="2022-10" db="EMBL/GenBank/DDBJ databases">
        <title>Chryseobacterium sp. nov., a novel bacterial species.</title>
        <authorList>
            <person name="Cao Y."/>
        </authorList>
    </citation>
    <scope>NUCLEOTIDE SEQUENCE</scope>
    <source>
        <strain evidence="1">CCTCC AB2015118</strain>
    </source>
</reference>
<accession>A0ABT3XQ79</accession>
<sequence>MKGIILGSFLVSFLQINGQIKYQKGYITDFNSVKTEVLIKNLDWFNSPTTFTYKKNENSTEQQGSSSLTKEFEIYDSGRYVAYNGWVDLSSDDISSLSEKSEPVYQNASAFLKQLVEGNINLFQYKANNTVKYFFSTSEKNTISPLIYKRYHPDGDESKIAVNNSYINQLSEIFSDNQNVYKLLKKTEYKEDDLVKVFSLYNGESNQDLTAKDNNKTVKFNLHIRPGVNFYSTNVFTNLGEQSLPQKTNYRIGVEAEILLPINKNKWSILFEPSYSIYSNSQIIESTSNSFYTLRLENLSFIDVKIGVRHHMYLNENSKFFVNASLNALRLKTSSAKSLDVDFKDEYRDIVLAELLFESPKPLSNFSLGAGYTYNNKYSVEIQYNNPGQLFPSGVNHSFKVGYTSLIIGYNLF</sequence>
<protein>
    <recommendedName>
        <fullName evidence="3">tRNA modification GTPase</fullName>
    </recommendedName>
</protein>